<dbReference type="SUPFAM" id="SSF57850">
    <property type="entry name" value="RING/U-box"/>
    <property type="match status" value="1"/>
</dbReference>
<dbReference type="PROSITE" id="PS50145">
    <property type="entry name" value="ZF_TRAF"/>
    <property type="match status" value="1"/>
</dbReference>
<accession>A0A8B8CYF9</accession>
<dbReference type="GeneID" id="111122199"/>
<evidence type="ECO:0000313" key="7">
    <source>
        <dbReference type="Proteomes" id="UP000694844"/>
    </source>
</evidence>
<reference evidence="8 9" key="1">
    <citation type="submission" date="2025-04" db="UniProtKB">
        <authorList>
            <consortium name="RefSeq"/>
        </authorList>
    </citation>
    <scope>IDENTIFICATION</scope>
    <source>
        <tissue evidence="8 9">Whole sample</tissue>
    </source>
</reference>
<evidence type="ECO:0000256" key="4">
    <source>
        <dbReference type="PROSITE-ProRule" id="PRU00207"/>
    </source>
</evidence>
<dbReference type="InterPro" id="IPR001841">
    <property type="entry name" value="Znf_RING"/>
</dbReference>
<gene>
    <name evidence="8 9" type="primary">LOC111122199</name>
</gene>
<dbReference type="PANTHER" id="PTHR10131:SF157">
    <property type="entry name" value="RECEPTOR-ASSOCIATED FACTOR, PUTATIVE-RELATED"/>
    <property type="match status" value="1"/>
</dbReference>
<feature type="zinc finger region" description="TRAF-type" evidence="4">
    <location>
        <begin position="99"/>
        <end position="144"/>
    </location>
</feature>
<dbReference type="RefSeq" id="XP_022319532.1">
    <property type="nucleotide sequence ID" value="XM_022463824.1"/>
</dbReference>
<dbReference type="InterPro" id="IPR013083">
    <property type="entry name" value="Znf_RING/FYVE/PHD"/>
</dbReference>
<dbReference type="SUPFAM" id="SSF49599">
    <property type="entry name" value="TRAF domain-like"/>
    <property type="match status" value="1"/>
</dbReference>
<evidence type="ECO:0000259" key="5">
    <source>
        <dbReference type="PROSITE" id="PS50089"/>
    </source>
</evidence>
<evidence type="ECO:0000256" key="1">
    <source>
        <dbReference type="ARBA" id="ARBA00022723"/>
    </source>
</evidence>
<evidence type="ECO:0000313" key="8">
    <source>
        <dbReference type="RefSeq" id="XP_022319531.1"/>
    </source>
</evidence>
<dbReference type="GO" id="GO:0008270">
    <property type="term" value="F:zinc ion binding"/>
    <property type="evidence" value="ECO:0007669"/>
    <property type="project" value="UniProtKB-KW"/>
</dbReference>
<dbReference type="Pfam" id="PF00097">
    <property type="entry name" value="zf-C3HC4"/>
    <property type="match status" value="1"/>
</dbReference>
<dbReference type="PROSITE" id="PS00518">
    <property type="entry name" value="ZF_RING_1"/>
    <property type="match status" value="1"/>
</dbReference>
<evidence type="ECO:0000256" key="3">
    <source>
        <dbReference type="ARBA" id="ARBA00022833"/>
    </source>
</evidence>
<dbReference type="AlphaFoldDB" id="A0A8B8CYF9"/>
<dbReference type="PANTHER" id="PTHR10131">
    <property type="entry name" value="TNF RECEPTOR ASSOCIATED FACTOR"/>
    <property type="match status" value="1"/>
</dbReference>
<proteinExistence type="predicted"/>
<keyword evidence="1 4" id="KW-0479">Metal-binding</keyword>
<dbReference type="RefSeq" id="XP_022319531.1">
    <property type="nucleotide sequence ID" value="XM_022463823.1"/>
</dbReference>
<organism evidence="7 8">
    <name type="scientific">Crassostrea virginica</name>
    <name type="common">Eastern oyster</name>
    <dbReference type="NCBI Taxonomy" id="6565"/>
    <lineage>
        <taxon>Eukaryota</taxon>
        <taxon>Metazoa</taxon>
        <taxon>Spiralia</taxon>
        <taxon>Lophotrochozoa</taxon>
        <taxon>Mollusca</taxon>
        <taxon>Bivalvia</taxon>
        <taxon>Autobranchia</taxon>
        <taxon>Pteriomorphia</taxon>
        <taxon>Ostreida</taxon>
        <taxon>Ostreoidea</taxon>
        <taxon>Ostreidae</taxon>
        <taxon>Crassostrea</taxon>
    </lineage>
</organism>
<dbReference type="PROSITE" id="PS50089">
    <property type="entry name" value="ZF_RING_2"/>
    <property type="match status" value="1"/>
</dbReference>
<protein>
    <submittedName>
        <fullName evidence="8 9">E3 ubiquitin-protein ligase PDZRN3-like</fullName>
    </submittedName>
</protein>
<keyword evidence="3 4" id="KW-0862">Zinc</keyword>
<dbReference type="Proteomes" id="UP000694844">
    <property type="component" value="Chromosome 2"/>
</dbReference>
<evidence type="ECO:0000259" key="6">
    <source>
        <dbReference type="PROSITE" id="PS50145"/>
    </source>
</evidence>
<dbReference type="Pfam" id="PF02176">
    <property type="entry name" value="zf-TRAF"/>
    <property type="match status" value="1"/>
</dbReference>
<dbReference type="InterPro" id="IPR018957">
    <property type="entry name" value="Znf_C3HC4_RING-type"/>
</dbReference>
<dbReference type="InterPro" id="IPR001293">
    <property type="entry name" value="Znf_TRAF"/>
</dbReference>
<dbReference type="Gene3D" id="3.30.40.10">
    <property type="entry name" value="Zinc/RING finger domain, C3HC4 (zinc finger)"/>
    <property type="match status" value="3"/>
</dbReference>
<evidence type="ECO:0000256" key="2">
    <source>
        <dbReference type="ARBA" id="ARBA00022771"/>
    </source>
</evidence>
<dbReference type="GO" id="GO:0043122">
    <property type="term" value="P:regulation of canonical NF-kappaB signal transduction"/>
    <property type="evidence" value="ECO:0007669"/>
    <property type="project" value="TreeGrafter"/>
</dbReference>
<keyword evidence="2 4" id="KW-0863">Zinc-finger</keyword>
<feature type="domain" description="TRAF-type" evidence="6">
    <location>
        <begin position="99"/>
        <end position="144"/>
    </location>
</feature>
<dbReference type="KEGG" id="cvn:111122199"/>
<dbReference type="SMART" id="SM00184">
    <property type="entry name" value="RING"/>
    <property type="match status" value="1"/>
</dbReference>
<dbReference type="InterPro" id="IPR017907">
    <property type="entry name" value="Znf_RING_CS"/>
</dbReference>
<sequence>MGLETKLFDGEVDESFICKLCQKVFLNPVSCTCKHLFCNNCIQKRLQYEKLKHCPTCKTKFTGKITQPSNEFKLQLLQLRITCSNRCGKSVLLGELPDHVSEACPHTPLTCPNYSKGCRKKIRRCDIRHHLKECDFREVVCEACGHTTVFRDLFTHQSRTKCLEKKLKQQVIREFRNTNREVRRHKSLLTKQHIKRDILHMRQELEHSRNLQSSRLSTSRKYGSMESLTNSNTSNGVFLTETTLQKYYKGGNGQSGSSVISDATSLGSRAPVPSRAGHNVFECMRCRRLFKPQNNHEHACSWHQGPIVQVFGGTCYGCGKVDYSRGCMTGYHQA</sequence>
<keyword evidence="7" id="KW-1185">Reference proteome</keyword>
<evidence type="ECO:0000313" key="9">
    <source>
        <dbReference type="RefSeq" id="XP_022319532.1"/>
    </source>
</evidence>
<feature type="domain" description="RING-type" evidence="5">
    <location>
        <begin position="18"/>
        <end position="58"/>
    </location>
</feature>
<dbReference type="OrthoDB" id="9049620at2759"/>
<name>A0A8B8CYF9_CRAVI</name>